<keyword evidence="1" id="KW-1185">Reference proteome</keyword>
<dbReference type="RefSeq" id="XP_075096463.1">
    <property type="nucleotide sequence ID" value="XM_075240362.1"/>
</dbReference>
<evidence type="ECO:0000313" key="1">
    <source>
        <dbReference type="Proteomes" id="UP000790787"/>
    </source>
</evidence>
<gene>
    <name evidence="2" type="primary">LOC142174547</name>
</gene>
<reference evidence="1" key="1">
    <citation type="journal article" date="2014" name="Nat. Commun.">
        <title>The tobacco genome sequence and its comparison with those of tomato and potato.</title>
        <authorList>
            <person name="Sierro N."/>
            <person name="Battey J.N."/>
            <person name="Ouadi S."/>
            <person name="Bakaher N."/>
            <person name="Bovet L."/>
            <person name="Willig A."/>
            <person name="Goepfert S."/>
            <person name="Peitsch M.C."/>
            <person name="Ivanov N.V."/>
        </authorList>
    </citation>
    <scope>NUCLEOTIDE SEQUENCE [LARGE SCALE GENOMIC DNA]</scope>
</reference>
<name>A0AC58TGW4_TOBAC</name>
<organism evidence="1 2">
    <name type="scientific">Nicotiana tabacum</name>
    <name type="common">Common tobacco</name>
    <dbReference type="NCBI Taxonomy" id="4097"/>
    <lineage>
        <taxon>Eukaryota</taxon>
        <taxon>Viridiplantae</taxon>
        <taxon>Streptophyta</taxon>
        <taxon>Embryophyta</taxon>
        <taxon>Tracheophyta</taxon>
        <taxon>Spermatophyta</taxon>
        <taxon>Magnoliopsida</taxon>
        <taxon>eudicotyledons</taxon>
        <taxon>Gunneridae</taxon>
        <taxon>Pentapetalae</taxon>
        <taxon>asterids</taxon>
        <taxon>lamiids</taxon>
        <taxon>Solanales</taxon>
        <taxon>Solanaceae</taxon>
        <taxon>Nicotianoideae</taxon>
        <taxon>Nicotianeae</taxon>
        <taxon>Nicotiana</taxon>
    </lineage>
</organism>
<reference evidence="2" key="2">
    <citation type="submission" date="2025-08" db="UniProtKB">
        <authorList>
            <consortium name="RefSeq"/>
        </authorList>
    </citation>
    <scope>IDENTIFICATION</scope>
    <source>
        <tissue evidence="2">Leaf</tissue>
    </source>
</reference>
<dbReference type="Proteomes" id="UP000790787">
    <property type="component" value="Chromosome 20"/>
</dbReference>
<accession>A0AC58TGW4</accession>
<evidence type="ECO:0000313" key="2">
    <source>
        <dbReference type="RefSeq" id="XP_075096463.1"/>
    </source>
</evidence>
<sequence>MRQRGWLELLKDYDCNILYYPGKANVIDDALSRRSMGSFTRLSVVKRPIVKEAQQIASKRVRLDEEYDGRLIANMGAKSTLVEQVEAKQFEDASLLKLKEGVLSGKIKNFALDENGVMRLNGRVCVPNMDDLRRAIMVEAHSSRYSIHLGSTKMYHDLREIYWWNNMKRYIAD</sequence>
<protein>
    <submittedName>
        <fullName evidence="2">Uncharacterized protein LOC142174547</fullName>
    </submittedName>
</protein>
<proteinExistence type="predicted"/>